<dbReference type="AlphaFoldDB" id="A0A942UY29"/>
<keyword evidence="15" id="KW-1185">Reference proteome</keyword>
<dbReference type="EMBL" id="WSFT01000040">
    <property type="protein sequence ID" value="MBS4539096.1"/>
    <property type="molecule type" value="Genomic_DNA"/>
</dbReference>
<dbReference type="PROSITE" id="PS51217">
    <property type="entry name" value="UVRD_HELICASE_CTER"/>
    <property type="match status" value="1"/>
</dbReference>
<dbReference type="GO" id="GO:0000725">
    <property type="term" value="P:recombinational repair"/>
    <property type="evidence" value="ECO:0007669"/>
    <property type="project" value="TreeGrafter"/>
</dbReference>
<dbReference type="GO" id="GO:0043138">
    <property type="term" value="F:3'-5' DNA helicase activity"/>
    <property type="evidence" value="ECO:0007669"/>
    <property type="project" value="UniProtKB-EC"/>
</dbReference>
<evidence type="ECO:0000256" key="6">
    <source>
        <dbReference type="ARBA" id="ARBA00023125"/>
    </source>
</evidence>
<evidence type="ECO:0000313" key="14">
    <source>
        <dbReference type="EMBL" id="MBS4539096.1"/>
    </source>
</evidence>
<dbReference type="Proteomes" id="UP000724672">
    <property type="component" value="Unassembled WGS sequence"/>
</dbReference>
<evidence type="ECO:0000256" key="5">
    <source>
        <dbReference type="ARBA" id="ARBA00022840"/>
    </source>
</evidence>
<comment type="similarity">
    <text evidence="1">Belongs to the helicase family. UvrD subfamily.</text>
</comment>
<comment type="catalytic activity">
    <reaction evidence="10">
        <text>ATP + H2O = ADP + phosphate + H(+)</text>
        <dbReference type="Rhea" id="RHEA:13065"/>
        <dbReference type="ChEBI" id="CHEBI:15377"/>
        <dbReference type="ChEBI" id="CHEBI:15378"/>
        <dbReference type="ChEBI" id="CHEBI:30616"/>
        <dbReference type="ChEBI" id="CHEBI:43474"/>
        <dbReference type="ChEBI" id="CHEBI:456216"/>
        <dbReference type="EC" id="5.6.2.4"/>
    </reaction>
</comment>
<dbReference type="GO" id="GO:0005829">
    <property type="term" value="C:cytosol"/>
    <property type="evidence" value="ECO:0007669"/>
    <property type="project" value="TreeGrafter"/>
</dbReference>
<evidence type="ECO:0000256" key="4">
    <source>
        <dbReference type="ARBA" id="ARBA00022806"/>
    </source>
</evidence>
<dbReference type="PROSITE" id="PS51198">
    <property type="entry name" value="UVRD_HELICASE_ATP_BIND"/>
    <property type="match status" value="1"/>
</dbReference>
<keyword evidence="5 11" id="KW-0067">ATP-binding</keyword>
<dbReference type="InterPro" id="IPR014016">
    <property type="entry name" value="UvrD-like_ATP-bd"/>
</dbReference>
<keyword evidence="3 11" id="KW-0378">Hydrolase</keyword>
<dbReference type="Gene3D" id="1.10.486.10">
    <property type="entry name" value="PCRA, domain 4"/>
    <property type="match status" value="1"/>
</dbReference>
<dbReference type="Gene3D" id="1.10.10.160">
    <property type="match status" value="1"/>
</dbReference>
<feature type="binding site" evidence="11">
    <location>
        <begin position="9"/>
        <end position="16"/>
    </location>
    <ligand>
        <name>ATP</name>
        <dbReference type="ChEBI" id="CHEBI:30616"/>
    </ligand>
</feature>
<evidence type="ECO:0000313" key="15">
    <source>
        <dbReference type="Proteomes" id="UP000724672"/>
    </source>
</evidence>
<feature type="domain" description="UvrD-like helicase ATP-binding" evidence="12">
    <location>
        <begin position="1"/>
        <end position="270"/>
    </location>
</feature>
<dbReference type="GO" id="GO:0016787">
    <property type="term" value="F:hydrolase activity"/>
    <property type="evidence" value="ECO:0007669"/>
    <property type="project" value="UniProtKB-UniRule"/>
</dbReference>
<sequence>MDGPALVLAVPGAGKTTVLIARTANLILNHNINPHNILSVTFSKASAMDMKDRFDKVFGGHINRNVHFSTIHSFVYMLIRNYSRINNKNFILIEGKKSPINKIRLLKGIYKEVNNTIPSEDKLEELLNAIGYVKNMLIDENDFSKYKNLNIKDFKNIYKQYESFKKENNYIDFDDMLTLSIDILNKNPLILSNIRDRYKYIQVDEGQDTSKAQNEIIRLLSAPRNNIFIVADDDQSIYGFRGAYPEYLLTFDKLYKNSKIFFMEQNYRSSSNIVDTSNEFIKSNFIRYNKNLHTKNPENLPVTIAKFKNDLKQYEYLFDELKVNSKDAAVLFRNNISAIAIIDGLLKNDIPFYIRDSKINFFEHWIIRDILSFITLAYDNTDIHAFERIYYKMNGYISKAQVQFVKKKSSSESVFDKLMEFPDIKFFQKNNIRRIRDKFNALKKWSAKDFVDSVLYDLEYDQFLRDNSKRYGQAYENIKIIISTLHFISQSLSNPLEILDRLDFLKKSLYANRTFQEGKIRLSTLHSSKGLEFERVFMVDLIDSEFPSGSSIDEYDLGNSKSLEEERRLFYVGMTRAKKDLKLITYKSRDGEEVFQSRFISELEKILSHCELGIHNGDRVNHKSFGEGIVLDINDDMITIDFKSYGKKKISLSISLENNLLKII</sequence>
<keyword evidence="4 11" id="KW-0347">Helicase</keyword>
<dbReference type="InterPro" id="IPR013986">
    <property type="entry name" value="DExx_box_DNA_helicase_dom_sf"/>
</dbReference>
<comment type="catalytic activity">
    <reaction evidence="8">
        <text>Couples ATP hydrolysis with the unwinding of duplex DNA by translocating in the 3'-5' direction.</text>
        <dbReference type="EC" id="5.6.2.4"/>
    </reaction>
</comment>
<evidence type="ECO:0000256" key="8">
    <source>
        <dbReference type="ARBA" id="ARBA00034617"/>
    </source>
</evidence>
<proteinExistence type="inferred from homology"/>
<evidence type="ECO:0000256" key="3">
    <source>
        <dbReference type="ARBA" id="ARBA00022801"/>
    </source>
</evidence>
<organism evidence="14 15">
    <name type="scientific">Anaeromonas frigoriresistens</name>
    <dbReference type="NCBI Taxonomy" id="2683708"/>
    <lineage>
        <taxon>Bacteria</taxon>
        <taxon>Bacillati</taxon>
        <taxon>Bacillota</taxon>
        <taxon>Tissierellia</taxon>
        <taxon>Tissierellales</taxon>
        <taxon>Thermohalobacteraceae</taxon>
        <taxon>Anaeromonas</taxon>
    </lineage>
</organism>
<evidence type="ECO:0000256" key="1">
    <source>
        <dbReference type="ARBA" id="ARBA00009922"/>
    </source>
</evidence>
<dbReference type="SUPFAM" id="SSF52540">
    <property type="entry name" value="P-loop containing nucleoside triphosphate hydrolases"/>
    <property type="match status" value="1"/>
</dbReference>
<evidence type="ECO:0000256" key="2">
    <source>
        <dbReference type="ARBA" id="ARBA00022741"/>
    </source>
</evidence>
<dbReference type="Pfam" id="PF13361">
    <property type="entry name" value="UvrD_C"/>
    <property type="match status" value="1"/>
</dbReference>
<keyword evidence="6" id="KW-0238">DNA-binding</keyword>
<evidence type="ECO:0000256" key="9">
    <source>
        <dbReference type="ARBA" id="ARBA00034808"/>
    </source>
</evidence>
<gene>
    <name evidence="14" type="ORF">GOQ27_11525</name>
</gene>
<evidence type="ECO:0000259" key="13">
    <source>
        <dbReference type="PROSITE" id="PS51217"/>
    </source>
</evidence>
<dbReference type="PANTHER" id="PTHR11070">
    <property type="entry name" value="UVRD / RECB / PCRA DNA HELICASE FAMILY MEMBER"/>
    <property type="match status" value="1"/>
</dbReference>
<dbReference type="InterPro" id="IPR027417">
    <property type="entry name" value="P-loop_NTPase"/>
</dbReference>
<evidence type="ECO:0000256" key="10">
    <source>
        <dbReference type="ARBA" id="ARBA00048988"/>
    </source>
</evidence>
<dbReference type="GO" id="GO:0005524">
    <property type="term" value="F:ATP binding"/>
    <property type="evidence" value="ECO:0007669"/>
    <property type="project" value="UniProtKB-UniRule"/>
</dbReference>
<dbReference type="PANTHER" id="PTHR11070:SF2">
    <property type="entry name" value="ATP-DEPENDENT DNA HELICASE SRS2"/>
    <property type="match status" value="1"/>
</dbReference>
<evidence type="ECO:0000256" key="11">
    <source>
        <dbReference type="PROSITE-ProRule" id="PRU00560"/>
    </source>
</evidence>
<evidence type="ECO:0000256" key="7">
    <source>
        <dbReference type="ARBA" id="ARBA00023235"/>
    </source>
</evidence>
<reference evidence="14" key="1">
    <citation type="submission" date="2019-12" db="EMBL/GenBank/DDBJ databases">
        <title>Clostridiaceae gen. nov. sp. nov., isolated from sediment in Xinjiang, China.</title>
        <authorList>
            <person name="Zhang R."/>
        </authorList>
    </citation>
    <scope>NUCLEOTIDE SEQUENCE</scope>
    <source>
        <strain evidence="14">D2Q-11</strain>
    </source>
</reference>
<feature type="domain" description="UvrD-like helicase C-terminal" evidence="13">
    <location>
        <begin position="271"/>
        <end position="530"/>
    </location>
</feature>
<keyword evidence="2 11" id="KW-0547">Nucleotide-binding</keyword>
<protein>
    <recommendedName>
        <fullName evidence="9">DNA 3'-5' helicase</fullName>
        <ecNumber evidence="9">5.6.2.4</ecNumber>
    </recommendedName>
</protein>
<evidence type="ECO:0000259" key="12">
    <source>
        <dbReference type="PROSITE" id="PS51198"/>
    </source>
</evidence>
<keyword evidence="7" id="KW-0413">Isomerase</keyword>
<dbReference type="InterPro" id="IPR000212">
    <property type="entry name" value="DNA_helicase_UvrD/REP"/>
</dbReference>
<accession>A0A942UY29</accession>
<dbReference type="CDD" id="cd17932">
    <property type="entry name" value="DEXQc_UvrD"/>
    <property type="match status" value="1"/>
</dbReference>
<dbReference type="GO" id="GO:0003677">
    <property type="term" value="F:DNA binding"/>
    <property type="evidence" value="ECO:0007669"/>
    <property type="project" value="UniProtKB-KW"/>
</dbReference>
<comment type="caution">
    <text evidence="14">The sequence shown here is derived from an EMBL/GenBank/DDBJ whole genome shotgun (WGS) entry which is preliminary data.</text>
</comment>
<dbReference type="Pfam" id="PF00580">
    <property type="entry name" value="UvrD-helicase"/>
    <property type="match status" value="1"/>
</dbReference>
<dbReference type="EC" id="5.6.2.4" evidence="9"/>
<dbReference type="Gene3D" id="3.40.50.300">
    <property type="entry name" value="P-loop containing nucleotide triphosphate hydrolases"/>
    <property type="match status" value="2"/>
</dbReference>
<name>A0A942UY29_9FIRM</name>
<dbReference type="GO" id="GO:0033202">
    <property type="term" value="C:DNA helicase complex"/>
    <property type="evidence" value="ECO:0007669"/>
    <property type="project" value="TreeGrafter"/>
</dbReference>
<dbReference type="InterPro" id="IPR014017">
    <property type="entry name" value="DNA_helicase_UvrD-like_C"/>
</dbReference>